<comment type="subcellular location">
    <subcellularLocation>
        <location evidence="1">Membrane</location>
        <topology evidence="1">Multi-pass membrane protein</topology>
    </subcellularLocation>
</comment>
<feature type="transmembrane region" description="Helical" evidence="8">
    <location>
        <begin position="443"/>
        <end position="461"/>
    </location>
</feature>
<comment type="similarity">
    <text evidence="2 7">Belongs to the major facilitator superfamily. Sugar transporter (TC 2.A.1.1) family.</text>
</comment>
<dbReference type="Pfam" id="PF00083">
    <property type="entry name" value="Sugar_tr"/>
    <property type="match status" value="1"/>
</dbReference>
<dbReference type="GO" id="GO:0016020">
    <property type="term" value="C:membrane"/>
    <property type="evidence" value="ECO:0007669"/>
    <property type="project" value="UniProtKB-SubCell"/>
</dbReference>
<feature type="transmembrane region" description="Helical" evidence="8">
    <location>
        <begin position="346"/>
        <end position="366"/>
    </location>
</feature>
<keyword evidence="5 8" id="KW-1133">Transmembrane helix</keyword>
<evidence type="ECO:0000256" key="3">
    <source>
        <dbReference type="ARBA" id="ARBA00022448"/>
    </source>
</evidence>
<keyword evidence="6 8" id="KW-0472">Membrane</keyword>
<feature type="transmembrane region" description="Helical" evidence="8">
    <location>
        <begin position="414"/>
        <end position="437"/>
    </location>
</feature>
<evidence type="ECO:0000313" key="11">
    <source>
        <dbReference type="Proteomes" id="UP000235786"/>
    </source>
</evidence>
<dbReference type="InterPro" id="IPR050360">
    <property type="entry name" value="MFS_Sugar_Transporters"/>
</dbReference>
<feature type="domain" description="Major facilitator superfamily (MFS) profile" evidence="9">
    <location>
        <begin position="16"/>
        <end position="465"/>
    </location>
</feature>
<dbReference type="AlphaFoldDB" id="A0A2J6QSG2"/>
<feature type="transmembrane region" description="Helical" evidence="8">
    <location>
        <begin position="159"/>
        <end position="178"/>
    </location>
</feature>
<keyword evidence="10" id="KW-0762">Sugar transport</keyword>
<dbReference type="InterPro" id="IPR020846">
    <property type="entry name" value="MFS_dom"/>
</dbReference>
<organism evidence="10 11">
    <name type="scientific">Hyaloscypha variabilis (strain UAMH 11265 / GT02V1 / F)</name>
    <name type="common">Meliniomyces variabilis</name>
    <dbReference type="NCBI Taxonomy" id="1149755"/>
    <lineage>
        <taxon>Eukaryota</taxon>
        <taxon>Fungi</taxon>
        <taxon>Dikarya</taxon>
        <taxon>Ascomycota</taxon>
        <taxon>Pezizomycotina</taxon>
        <taxon>Leotiomycetes</taxon>
        <taxon>Helotiales</taxon>
        <taxon>Hyaloscyphaceae</taxon>
        <taxon>Hyaloscypha</taxon>
        <taxon>Hyaloscypha variabilis</taxon>
    </lineage>
</organism>
<dbReference type="Gene3D" id="1.20.1250.20">
    <property type="entry name" value="MFS general substrate transporter like domains"/>
    <property type="match status" value="1"/>
</dbReference>
<keyword evidence="4 8" id="KW-0812">Transmembrane</keyword>
<evidence type="ECO:0000313" key="10">
    <source>
        <dbReference type="EMBL" id="PMD29196.1"/>
    </source>
</evidence>
<evidence type="ECO:0000259" key="9">
    <source>
        <dbReference type="PROSITE" id="PS50850"/>
    </source>
</evidence>
<proteinExistence type="inferred from homology"/>
<evidence type="ECO:0000256" key="2">
    <source>
        <dbReference type="ARBA" id="ARBA00010992"/>
    </source>
</evidence>
<dbReference type="PROSITE" id="PS50850">
    <property type="entry name" value="MFS"/>
    <property type="match status" value="1"/>
</dbReference>
<evidence type="ECO:0000256" key="5">
    <source>
        <dbReference type="ARBA" id="ARBA00022989"/>
    </source>
</evidence>
<evidence type="ECO:0000256" key="1">
    <source>
        <dbReference type="ARBA" id="ARBA00004141"/>
    </source>
</evidence>
<dbReference type="InterPro" id="IPR005828">
    <property type="entry name" value="MFS_sugar_transport-like"/>
</dbReference>
<keyword evidence="3 7" id="KW-0813">Transport</keyword>
<protein>
    <submittedName>
        <fullName evidence="10">Sugar transporter family protein</fullName>
    </submittedName>
</protein>
<dbReference type="PANTHER" id="PTHR48022:SF68">
    <property type="entry name" value="MAJOR FACILITATOR SUPERFAMILY (MFS) PROFILE DOMAIN-CONTAINING PROTEIN-RELATED"/>
    <property type="match status" value="1"/>
</dbReference>
<gene>
    <name evidence="10" type="ORF">L207DRAFT_549935</name>
</gene>
<keyword evidence="11" id="KW-1185">Reference proteome</keyword>
<accession>A0A2J6QSG2</accession>
<dbReference type="OrthoDB" id="6133115at2759"/>
<evidence type="ECO:0000256" key="6">
    <source>
        <dbReference type="ARBA" id="ARBA00023136"/>
    </source>
</evidence>
<dbReference type="GO" id="GO:0005351">
    <property type="term" value="F:carbohydrate:proton symporter activity"/>
    <property type="evidence" value="ECO:0007669"/>
    <property type="project" value="TreeGrafter"/>
</dbReference>
<dbReference type="InterPro" id="IPR036259">
    <property type="entry name" value="MFS_trans_sf"/>
</dbReference>
<dbReference type="InterPro" id="IPR003663">
    <property type="entry name" value="Sugar/inositol_transpt"/>
</dbReference>
<sequence length="551" mass="60738">MKPFLGLRGTHLDVAIAIVAATDLLLFGYDQGVTGGLLTLPSFTAVFPKICTTAECTAGFTSSEAYHRSLIQGVVVASYSLGCFFGTIASIFLGDRLGRLKSIFFGSATMLVGAILQTTAYSLPQLIAGRIICGIGNGINTSTVPVWQAECSKPHRRGVTAAFDLSLVLAGVAVAYWVDLGLSYAEPSSVAWRFPIALQLLFIIIVMAVIFLMPESPRWLIMKDRYDEAGRVLQAINDVELDHPLITNQIQAIRVTLAVAGQGKFTHIFNTGTPNNLHRTLLSYGIQVLQQLAGINVITYYAASIYQEQIHLSPLVSRILAGVTSTVYFFSAFPTYFTIERFGRRTLLMTGSAGMAISMAVMAGALSQNTTAAGLAATTFIFVYNFFFANGWNPVPWLYPSEVVPLAIRQQANAFAVSANWIFGFMIVMVSPLMFTALGWKTYIFYAAINFATVPIIYFCYPETAYRSLEEMDIIFSKSKGFLDVVKVAQAEPNHFNHRGELLRAEISYNKLNDQGFSETAVMKSCRLLLLMHQLLRQFKHFVLPYRFACP</sequence>
<feature type="transmembrane region" description="Helical" evidence="8">
    <location>
        <begin position="315"/>
        <end position="339"/>
    </location>
</feature>
<feature type="transmembrane region" description="Helical" evidence="8">
    <location>
        <begin position="281"/>
        <end position="303"/>
    </location>
</feature>
<dbReference type="PRINTS" id="PR00171">
    <property type="entry name" value="SUGRTRNSPORT"/>
</dbReference>
<dbReference type="NCBIfam" id="TIGR00879">
    <property type="entry name" value="SP"/>
    <property type="match status" value="1"/>
</dbReference>
<dbReference type="PANTHER" id="PTHR48022">
    <property type="entry name" value="PLASTIDIC GLUCOSE TRANSPORTER 4"/>
    <property type="match status" value="1"/>
</dbReference>
<feature type="transmembrane region" description="Helical" evidence="8">
    <location>
        <begin position="103"/>
        <end position="121"/>
    </location>
</feature>
<dbReference type="Proteomes" id="UP000235786">
    <property type="component" value="Unassembled WGS sequence"/>
</dbReference>
<name>A0A2J6QSG2_HYAVF</name>
<reference evidence="10 11" key="1">
    <citation type="submission" date="2016-04" db="EMBL/GenBank/DDBJ databases">
        <title>A degradative enzymes factory behind the ericoid mycorrhizal symbiosis.</title>
        <authorList>
            <consortium name="DOE Joint Genome Institute"/>
            <person name="Martino E."/>
            <person name="Morin E."/>
            <person name="Grelet G."/>
            <person name="Kuo A."/>
            <person name="Kohler A."/>
            <person name="Daghino S."/>
            <person name="Barry K."/>
            <person name="Choi C."/>
            <person name="Cichocki N."/>
            <person name="Clum A."/>
            <person name="Copeland A."/>
            <person name="Hainaut M."/>
            <person name="Haridas S."/>
            <person name="Labutti K."/>
            <person name="Lindquist E."/>
            <person name="Lipzen A."/>
            <person name="Khouja H.-R."/>
            <person name="Murat C."/>
            <person name="Ohm R."/>
            <person name="Olson A."/>
            <person name="Spatafora J."/>
            <person name="Veneault-Fourrey C."/>
            <person name="Henrissat B."/>
            <person name="Grigoriev I."/>
            <person name="Martin F."/>
            <person name="Perotto S."/>
        </authorList>
    </citation>
    <scope>NUCLEOTIDE SEQUENCE [LARGE SCALE GENOMIC DNA]</scope>
    <source>
        <strain evidence="10 11">F</strain>
    </source>
</reference>
<dbReference type="SUPFAM" id="SSF103473">
    <property type="entry name" value="MFS general substrate transporter"/>
    <property type="match status" value="1"/>
</dbReference>
<feature type="transmembrane region" description="Helical" evidence="8">
    <location>
        <begin position="70"/>
        <end position="91"/>
    </location>
</feature>
<dbReference type="EMBL" id="KZ613976">
    <property type="protein sequence ID" value="PMD29196.1"/>
    <property type="molecule type" value="Genomic_DNA"/>
</dbReference>
<evidence type="ECO:0000256" key="8">
    <source>
        <dbReference type="SAM" id="Phobius"/>
    </source>
</evidence>
<evidence type="ECO:0000256" key="4">
    <source>
        <dbReference type="ARBA" id="ARBA00022692"/>
    </source>
</evidence>
<feature type="transmembrane region" description="Helical" evidence="8">
    <location>
        <begin position="190"/>
        <end position="213"/>
    </location>
</feature>
<evidence type="ECO:0000256" key="7">
    <source>
        <dbReference type="RuleBase" id="RU003346"/>
    </source>
</evidence>
<feature type="transmembrane region" description="Helical" evidence="8">
    <location>
        <begin position="372"/>
        <end position="393"/>
    </location>
</feature>
<dbReference type="FunFam" id="1.20.1250.20:FF:000061">
    <property type="entry name" value="MFS sugar transporter"/>
    <property type="match status" value="1"/>
</dbReference>